<dbReference type="GO" id="GO:0008233">
    <property type="term" value="F:peptidase activity"/>
    <property type="evidence" value="ECO:0007669"/>
    <property type="project" value="UniProtKB-KW"/>
</dbReference>
<keyword evidence="4 6" id="KW-1133">Transmembrane helix</keyword>
<feature type="compositionally biased region" description="Polar residues" evidence="8">
    <location>
        <begin position="1"/>
        <end position="12"/>
    </location>
</feature>
<keyword evidence="7" id="KW-0175">Coiled coil</keyword>
<dbReference type="Proteomes" id="UP001548189">
    <property type="component" value="Unassembled WGS sequence"/>
</dbReference>
<protein>
    <recommendedName>
        <fullName evidence="6">Protein HflK</fullName>
    </recommendedName>
</protein>
<keyword evidence="11" id="KW-1185">Reference proteome</keyword>
<gene>
    <name evidence="10" type="primary">hflK</name>
    <name evidence="10" type="ORF">ABVT43_15970</name>
</gene>
<evidence type="ECO:0000256" key="7">
    <source>
        <dbReference type="SAM" id="Coils"/>
    </source>
</evidence>
<evidence type="ECO:0000256" key="8">
    <source>
        <dbReference type="SAM" id="MobiDB-lite"/>
    </source>
</evidence>
<keyword evidence="3 6" id="KW-0812">Transmembrane</keyword>
<dbReference type="SUPFAM" id="SSF117892">
    <property type="entry name" value="Band 7/SPFH domain"/>
    <property type="match status" value="1"/>
</dbReference>
<comment type="subunit">
    <text evidence="6">HflC and HflK may interact to form a multimeric complex.</text>
</comment>
<evidence type="ECO:0000256" key="6">
    <source>
        <dbReference type="RuleBase" id="RU364113"/>
    </source>
</evidence>
<feature type="region of interest" description="Disordered" evidence="8">
    <location>
        <begin position="1"/>
        <end position="25"/>
    </location>
</feature>
<dbReference type="PRINTS" id="PR00721">
    <property type="entry name" value="STOMATIN"/>
</dbReference>
<feature type="domain" description="Band 7" evidence="9">
    <location>
        <begin position="71"/>
        <end position="231"/>
    </location>
</feature>
<dbReference type="InterPro" id="IPR001972">
    <property type="entry name" value="Stomatin_HflK_fam"/>
</dbReference>
<dbReference type="GO" id="GO:0006508">
    <property type="term" value="P:proteolysis"/>
    <property type="evidence" value="ECO:0007669"/>
    <property type="project" value="UniProtKB-KW"/>
</dbReference>
<keyword evidence="5 6" id="KW-0472">Membrane</keyword>
<keyword evidence="10" id="KW-0645">Protease</keyword>
<dbReference type="CDD" id="cd03404">
    <property type="entry name" value="SPFH_HflK"/>
    <property type="match status" value="1"/>
</dbReference>
<evidence type="ECO:0000256" key="3">
    <source>
        <dbReference type="ARBA" id="ARBA00022692"/>
    </source>
</evidence>
<dbReference type="NCBIfam" id="TIGR01933">
    <property type="entry name" value="hflK"/>
    <property type="match status" value="1"/>
</dbReference>
<proteinExistence type="inferred from homology"/>
<evidence type="ECO:0000259" key="9">
    <source>
        <dbReference type="SMART" id="SM00244"/>
    </source>
</evidence>
<dbReference type="Gene3D" id="3.30.479.30">
    <property type="entry name" value="Band 7 domain"/>
    <property type="match status" value="1"/>
</dbReference>
<name>A0ABV2BXH1_9GAMM</name>
<evidence type="ECO:0000256" key="2">
    <source>
        <dbReference type="ARBA" id="ARBA00006971"/>
    </source>
</evidence>
<dbReference type="InterPro" id="IPR001107">
    <property type="entry name" value="Band_7"/>
</dbReference>
<dbReference type="Pfam" id="PF01145">
    <property type="entry name" value="Band_7"/>
    <property type="match status" value="1"/>
</dbReference>
<dbReference type="PANTHER" id="PTHR43327">
    <property type="entry name" value="STOMATIN-LIKE PROTEIN 2, MITOCHONDRIAL"/>
    <property type="match status" value="1"/>
</dbReference>
<comment type="similarity">
    <text evidence="2 6">Belongs to the band 7/mec-2 family. HflK subfamily.</text>
</comment>
<keyword evidence="10" id="KW-0378">Hydrolase</keyword>
<dbReference type="RefSeq" id="WP_353897221.1">
    <property type="nucleotide sequence ID" value="NZ_JBEVCJ010000024.1"/>
</dbReference>
<evidence type="ECO:0000256" key="4">
    <source>
        <dbReference type="ARBA" id="ARBA00022989"/>
    </source>
</evidence>
<organism evidence="10 11">
    <name type="scientific">Aliikangiella maris</name>
    <dbReference type="NCBI Taxonomy" id="3162458"/>
    <lineage>
        <taxon>Bacteria</taxon>
        <taxon>Pseudomonadati</taxon>
        <taxon>Pseudomonadota</taxon>
        <taxon>Gammaproteobacteria</taxon>
        <taxon>Oceanospirillales</taxon>
        <taxon>Pleioneaceae</taxon>
        <taxon>Aliikangiella</taxon>
    </lineage>
</organism>
<dbReference type="InterPro" id="IPR036013">
    <property type="entry name" value="Band_7/SPFH_dom_sf"/>
</dbReference>
<feature type="transmembrane region" description="Helical" evidence="6">
    <location>
        <begin position="56"/>
        <end position="76"/>
    </location>
</feature>
<dbReference type="Pfam" id="PF12221">
    <property type="entry name" value="HflK_N"/>
    <property type="match status" value="1"/>
</dbReference>
<evidence type="ECO:0000256" key="5">
    <source>
        <dbReference type="ARBA" id="ARBA00023136"/>
    </source>
</evidence>
<comment type="function">
    <text evidence="6">HflC and HflK could encode or regulate a protease.</text>
</comment>
<evidence type="ECO:0000313" key="10">
    <source>
        <dbReference type="EMBL" id="MET1256638.1"/>
    </source>
</evidence>
<accession>A0ABV2BXH1</accession>
<dbReference type="InterPro" id="IPR010201">
    <property type="entry name" value="HflK"/>
</dbReference>
<dbReference type="EMBL" id="JBEVCJ010000024">
    <property type="protein sequence ID" value="MET1256638.1"/>
    <property type="molecule type" value="Genomic_DNA"/>
</dbReference>
<dbReference type="InterPro" id="IPR020980">
    <property type="entry name" value="Membrane_HflK_N"/>
</dbReference>
<comment type="subcellular location">
    <subcellularLocation>
        <location evidence="1">Membrane</location>
        <topology evidence="1">Single-pass membrane protein</topology>
    </subcellularLocation>
</comment>
<sequence>MPWNEPGNNNGNKDPWGNRNKQDGPPDLDEIFKKIGGFFGGGKRGGTGTSKSGGSILAGILVILGLLWSVAGIYTVNEAESGVILRFGKYHTTVGPGLGWRLWGIDRIYKVNTNELLQARVDGRMLTKDINIVDVEIGLQYRIIDPEDYLFNLGAPKQALLQASESALRQVLGDNNVDAVLTSEKERIRSQLEQELVQILDNYKSGIKIETVTLERALPPQQVNDAFEEVNRAEQDAKREVQDAQAYSNRELPLAEAEAEKIRQQASAYKTEVLAKARGEVARFEKLLPQYTAAPEVTRQRLYIETLEEVMSRTTKVMVDVEGGNNMMYIPLDKLMNKRVEGSQK</sequence>
<comment type="caution">
    <text evidence="10">The sequence shown here is derived from an EMBL/GenBank/DDBJ whole genome shotgun (WGS) entry which is preliminary data.</text>
</comment>
<dbReference type="PANTHER" id="PTHR43327:SF2">
    <property type="entry name" value="MODULATOR OF FTSH PROTEASE HFLK"/>
    <property type="match status" value="1"/>
</dbReference>
<reference evidence="10 11" key="1">
    <citation type="submission" date="2024-06" db="EMBL/GenBank/DDBJ databases">
        <authorList>
            <person name="Li F."/>
        </authorList>
    </citation>
    <scope>NUCLEOTIDE SEQUENCE [LARGE SCALE GENOMIC DNA]</scope>
    <source>
        <strain evidence="10 11">GXAS 311</strain>
    </source>
</reference>
<dbReference type="SMART" id="SM00244">
    <property type="entry name" value="PHB"/>
    <property type="match status" value="1"/>
</dbReference>
<evidence type="ECO:0000313" key="11">
    <source>
        <dbReference type="Proteomes" id="UP001548189"/>
    </source>
</evidence>
<feature type="coiled-coil region" evidence="7">
    <location>
        <begin position="223"/>
        <end position="272"/>
    </location>
</feature>
<dbReference type="InterPro" id="IPR050710">
    <property type="entry name" value="Band7/mec-2_domain"/>
</dbReference>
<evidence type="ECO:0000256" key="1">
    <source>
        <dbReference type="ARBA" id="ARBA00004167"/>
    </source>
</evidence>